<feature type="transmembrane region" description="Helical" evidence="7">
    <location>
        <begin position="255"/>
        <end position="282"/>
    </location>
</feature>
<dbReference type="EMBL" id="JACHHV010000017">
    <property type="protein sequence ID" value="MBB5888206.1"/>
    <property type="molecule type" value="Genomic_DNA"/>
</dbReference>
<dbReference type="GO" id="GO:0022857">
    <property type="term" value="F:transmembrane transporter activity"/>
    <property type="evidence" value="ECO:0007669"/>
    <property type="project" value="InterPro"/>
</dbReference>
<gene>
    <name evidence="9" type="ORF">HNQ37_001098</name>
</gene>
<name>A0A841C2L9_9LACT</name>
<sequence length="432" mass="46333">MKNIENFSEKKELTFGQQFISVFLPTMVYEIGIGAVTPVIPLFALELHASPGVAALIVALLGIGQVAGDVPAGILATRLGDRKAMLYGSIATLILLILCAFTPNWWIFAIATFFLGMINSLFVLARQSYLTEVTPVHRRSLSLSMLGGMQRIGSLIGPFLGGLIMSIFAIQTSHGSQDWLQGAYWIAAILTCVTFLVVFMIPEIEHSTGKIIGEKKSVKQSFILKNHARMFATLGIAIILVGAVRQTSSTAIPLWAAHIGLNASTTSYVFGLANLLDAMLFYPAGKIMDRYGRMWVAVPSMIILGSAILFIPLTHSAWSIAIVSLVMGLGNSIGAGMIMTISADIAPVEYRPQFLATTRLFGDVGAAAGPLIVAAGAAISWLAGGIWLLGASGITSAGIMAITLEKFTPHANQRTRLKYGFTKDGRISRRQK</sequence>
<evidence type="ECO:0000256" key="3">
    <source>
        <dbReference type="ARBA" id="ARBA00022475"/>
    </source>
</evidence>
<keyword evidence="2" id="KW-0813">Transport</keyword>
<comment type="caution">
    <text evidence="9">The sequence shown here is derived from an EMBL/GenBank/DDBJ whole genome shotgun (WGS) entry which is preliminary data.</text>
</comment>
<keyword evidence="5 7" id="KW-1133">Transmembrane helix</keyword>
<protein>
    <submittedName>
        <fullName evidence="9">MFS family permease</fullName>
    </submittedName>
</protein>
<dbReference type="InterPro" id="IPR001958">
    <property type="entry name" value="Tet-R_TetA/multi-R_MdtG-like"/>
</dbReference>
<evidence type="ECO:0000259" key="8">
    <source>
        <dbReference type="PROSITE" id="PS50850"/>
    </source>
</evidence>
<feature type="transmembrane region" description="Helical" evidence="7">
    <location>
        <begin position="182"/>
        <end position="201"/>
    </location>
</feature>
<accession>A0A841C2L9</accession>
<dbReference type="RefSeq" id="WP_183540052.1">
    <property type="nucleotide sequence ID" value="NZ_JACHHV010000017.1"/>
</dbReference>
<feature type="transmembrane region" description="Helical" evidence="7">
    <location>
        <begin position="317"/>
        <end position="339"/>
    </location>
</feature>
<proteinExistence type="predicted"/>
<dbReference type="PROSITE" id="PS50850">
    <property type="entry name" value="MFS"/>
    <property type="match status" value="1"/>
</dbReference>
<dbReference type="AlphaFoldDB" id="A0A841C2L9"/>
<dbReference type="Pfam" id="PF07690">
    <property type="entry name" value="MFS_1"/>
    <property type="match status" value="1"/>
</dbReference>
<feature type="transmembrane region" description="Helical" evidence="7">
    <location>
        <begin position="52"/>
        <end position="72"/>
    </location>
</feature>
<dbReference type="PANTHER" id="PTHR23517:SF3">
    <property type="entry name" value="INTEGRAL MEMBRANE TRANSPORT PROTEIN"/>
    <property type="match status" value="1"/>
</dbReference>
<dbReference type="SUPFAM" id="SSF103473">
    <property type="entry name" value="MFS general substrate transporter"/>
    <property type="match status" value="1"/>
</dbReference>
<evidence type="ECO:0000256" key="5">
    <source>
        <dbReference type="ARBA" id="ARBA00022989"/>
    </source>
</evidence>
<dbReference type="PRINTS" id="PR01035">
    <property type="entry name" value="TCRTETA"/>
</dbReference>
<feature type="domain" description="Major facilitator superfamily (MFS) profile" evidence="8">
    <location>
        <begin position="18"/>
        <end position="408"/>
    </location>
</feature>
<keyword evidence="6 7" id="KW-0472">Membrane</keyword>
<dbReference type="InterPro" id="IPR050171">
    <property type="entry name" value="MFS_Transporters"/>
</dbReference>
<evidence type="ECO:0000256" key="2">
    <source>
        <dbReference type="ARBA" id="ARBA00022448"/>
    </source>
</evidence>
<evidence type="ECO:0000256" key="7">
    <source>
        <dbReference type="SAM" id="Phobius"/>
    </source>
</evidence>
<feature type="transmembrane region" description="Helical" evidence="7">
    <location>
        <begin position="360"/>
        <end position="379"/>
    </location>
</feature>
<feature type="transmembrane region" description="Helical" evidence="7">
    <location>
        <begin position="294"/>
        <end position="311"/>
    </location>
</feature>
<dbReference type="Gene3D" id="1.20.1250.20">
    <property type="entry name" value="MFS general substrate transporter like domains"/>
    <property type="match status" value="2"/>
</dbReference>
<dbReference type="InterPro" id="IPR020846">
    <property type="entry name" value="MFS_dom"/>
</dbReference>
<evidence type="ECO:0000256" key="4">
    <source>
        <dbReference type="ARBA" id="ARBA00022692"/>
    </source>
</evidence>
<dbReference type="InterPro" id="IPR011701">
    <property type="entry name" value="MFS"/>
</dbReference>
<keyword evidence="4 7" id="KW-0812">Transmembrane</keyword>
<dbReference type="GO" id="GO:0005886">
    <property type="term" value="C:plasma membrane"/>
    <property type="evidence" value="ECO:0007669"/>
    <property type="project" value="UniProtKB-SubCell"/>
</dbReference>
<dbReference type="PANTHER" id="PTHR23517">
    <property type="entry name" value="RESISTANCE PROTEIN MDTM, PUTATIVE-RELATED-RELATED"/>
    <property type="match status" value="1"/>
</dbReference>
<dbReference type="Proteomes" id="UP000562464">
    <property type="component" value="Unassembled WGS sequence"/>
</dbReference>
<evidence type="ECO:0000313" key="10">
    <source>
        <dbReference type="Proteomes" id="UP000562464"/>
    </source>
</evidence>
<dbReference type="InterPro" id="IPR036259">
    <property type="entry name" value="MFS_trans_sf"/>
</dbReference>
<reference evidence="9 10" key="1">
    <citation type="submission" date="2020-08" db="EMBL/GenBank/DDBJ databases">
        <title>Genomic Encyclopedia of Type Strains, Phase IV (KMG-IV): sequencing the most valuable type-strain genomes for metagenomic binning, comparative biology and taxonomic classification.</title>
        <authorList>
            <person name="Goeker M."/>
        </authorList>
    </citation>
    <scope>NUCLEOTIDE SEQUENCE [LARGE SCALE GENOMIC DNA]</scope>
    <source>
        <strain evidence="9 10">DSM 14925</strain>
    </source>
</reference>
<feature type="transmembrane region" description="Helical" evidence="7">
    <location>
        <begin position="222"/>
        <end position="243"/>
    </location>
</feature>
<feature type="transmembrane region" description="Helical" evidence="7">
    <location>
        <begin position="20"/>
        <end position="40"/>
    </location>
</feature>
<feature type="transmembrane region" description="Helical" evidence="7">
    <location>
        <begin position="385"/>
        <end position="404"/>
    </location>
</feature>
<evidence type="ECO:0000256" key="1">
    <source>
        <dbReference type="ARBA" id="ARBA00004651"/>
    </source>
</evidence>
<keyword evidence="3" id="KW-1003">Cell membrane</keyword>
<keyword evidence="10" id="KW-1185">Reference proteome</keyword>
<evidence type="ECO:0000256" key="6">
    <source>
        <dbReference type="ARBA" id="ARBA00023136"/>
    </source>
</evidence>
<comment type="subcellular location">
    <subcellularLocation>
        <location evidence="1">Cell membrane</location>
        <topology evidence="1">Multi-pass membrane protein</topology>
    </subcellularLocation>
</comment>
<evidence type="ECO:0000313" key="9">
    <source>
        <dbReference type="EMBL" id="MBB5888206.1"/>
    </source>
</evidence>
<feature type="transmembrane region" description="Helical" evidence="7">
    <location>
        <begin position="109"/>
        <end position="131"/>
    </location>
</feature>
<feature type="transmembrane region" description="Helical" evidence="7">
    <location>
        <begin position="152"/>
        <end position="170"/>
    </location>
</feature>
<organism evidence="9 10">
    <name type="scientific">Lactovum miscens</name>
    <dbReference type="NCBI Taxonomy" id="190387"/>
    <lineage>
        <taxon>Bacteria</taxon>
        <taxon>Bacillati</taxon>
        <taxon>Bacillota</taxon>
        <taxon>Bacilli</taxon>
        <taxon>Lactobacillales</taxon>
        <taxon>Streptococcaceae</taxon>
        <taxon>Lactovum</taxon>
    </lineage>
</organism>
<dbReference type="CDD" id="cd17325">
    <property type="entry name" value="MFS_MdtG_SLC18_like"/>
    <property type="match status" value="1"/>
</dbReference>
<feature type="transmembrane region" description="Helical" evidence="7">
    <location>
        <begin position="84"/>
        <end position="103"/>
    </location>
</feature>